<dbReference type="Gene3D" id="3.90.550.10">
    <property type="entry name" value="Spore Coat Polysaccharide Biosynthesis Protein SpsA, Chain A"/>
    <property type="match status" value="2"/>
</dbReference>
<dbReference type="PANTHER" id="PTHR43179">
    <property type="entry name" value="RHAMNOSYLTRANSFERASE WBBL"/>
    <property type="match status" value="1"/>
</dbReference>
<proteinExistence type="predicted"/>
<dbReference type="RefSeq" id="WP_226375224.1">
    <property type="nucleotide sequence ID" value="NZ_AP023366.1"/>
</dbReference>
<dbReference type="SUPFAM" id="SSF52540">
    <property type="entry name" value="P-loop containing nucleoside triphosphate hydrolases"/>
    <property type="match status" value="1"/>
</dbReference>
<accession>A0A7I8DCB1</accession>
<protein>
    <recommendedName>
        <fullName evidence="2">Glycosyltransferase 2-like domain-containing protein</fullName>
    </recommendedName>
</protein>
<evidence type="ECO:0000313" key="3">
    <source>
        <dbReference type="EMBL" id="BCJ87788.1"/>
    </source>
</evidence>
<reference evidence="3 4" key="1">
    <citation type="submission" date="2020-08" db="EMBL/GenBank/DDBJ databases">
        <title>Complete Genome Sequence of Effusibacillus dendaii Strain skT53, Isolated from Farmland soil.</title>
        <authorList>
            <person name="Konishi T."/>
            <person name="Kawasaki H."/>
        </authorList>
    </citation>
    <scope>NUCLEOTIDE SEQUENCE [LARGE SCALE GENOMIC DNA]</scope>
    <source>
        <strain evidence="4">skT53</strain>
    </source>
</reference>
<dbReference type="SUPFAM" id="SSF53448">
    <property type="entry name" value="Nucleotide-diphospho-sugar transferases"/>
    <property type="match status" value="2"/>
</dbReference>
<dbReference type="GO" id="GO:0016757">
    <property type="term" value="F:glycosyltransferase activity"/>
    <property type="evidence" value="ECO:0007669"/>
    <property type="project" value="UniProtKB-KW"/>
</dbReference>
<feature type="coiled-coil region" evidence="1">
    <location>
        <begin position="441"/>
        <end position="545"/>
    </location>
</feature>
<gene>
    <name evidence="3" type="ORF">skT53_27730</name>
</gene>
<dbReference type="Gene3D" id="3.40.50.300">
    <property type="entry name" value="P-loop containing nucleotide triphosphate hydrolases"/>
    <property type="match status" value="1"/>
</dbReference>
<dbReference type="InterPro" id="IPR001173">
    <property type="entry name" value="Glyco_trans_2-like"/>
</dbReference>
<evidence type="ECO:0000256" key="1">
    <source>
        <dbReference type="SAM" id="Coils"/>
    </source>
</evidence>
<organism evidence="3 4">
    <name type="scientific">Effusibacillus dendaii</name>
    <dbReference type="NCBI Taxonomy" id="2743772"/>
    <lineage>
        <taxon>Bacteria</taxon>
        <taxon>Bacillati</taxon>
        <taxon>Bacillota</taxon>
        <taxon>Bacilli</taxon>
        <taxon>Bacillales</taxon>
        <taxon>Alicyclobacillaceae</taxon>
        <taxon>Effusibacillus</taxon>
    </lineage>
</organism>
<name>A0A7I8DCB1_9BACL</name>
<keyword evidence="4" id="KW-1185">Reference proteome</keyword>
<dbReference type="CDD" id="cd04184">
    <property type="entry name" value="GT2_RfbC_Mx_like"/>
    <property type="match status" value="1"/>
</dbReference>
<dbReference type="InterPro" id="IPR027417">
    <property type="entry name" value="P-loop_NTPase"/>
</dbReference>
<dbReference type="PANTHER" id="PTHR43179:SF7">
    <property type="entry name" value="RHAMNOSYLTRANSFERASE WBBL"/>
    <property type="match status" value="1"/>
</dbReference>
<dbReference type="KEGG" id="eff:skT53_27730"/>
<evidence type="ECO:0000259" key="2">
    <source>
        <dbReference type="Pfam" id="PF00535"/>
    </source>
</evidence>
<dbReference type="EMBL" id="AP023366">
    <property type="protein sequence ID" value="BCJ87788.1"/>
    <property type="molecule type" value="Genomic_DNA"/>
</dbReference>
<dbReference type="CDD" id="cd04186">
    <property type="entry name" value="GT_2_like_c"/>
    <property type="match status" value="1"/>
</dbReference>
<dbReference type="Proteomes" id="UP000593802">
    <property type="component" value="Chromosome"/>
</dbReference>
<feature type="domain" description="Glycosyltransferase 2-like" evidence="2">
    <location>
        <begin position="1060"/>
        <end position="1239"/>
    </location>
</feature>
<evidence type="ECO:0000313" key="4">
    <source>
        <dbReference type="Proteomes" id="UP000593802"/>
    </source>
</evidence>
<sequence>MSVQRSKAICVLGMHRSGTSTITRALNLIGAYIGKHEQLMPPKEGNNPEGFWEHMGIVKIHEQILHRLSSNWDTTIPLPDKWWELPEIQPLKDELVNLIHNEFLQYPLWVWKDPRSCLLLPLWKEIFKELNIDVSYVITLRNPLDVAASLEKRDGFSKEKSLGIWTLYTLSSLMYSNDSDRIVIHYDRFLEDWNSTLKDVATVCNIPWPEDDFKLRDEMKKFLKPSLRHSQSNVEKLMEDEKVPSSVLSTYRYCLEAEKTHPVLQSAEFKNNIHKLFNEYVGYTKMISSSFNPTNNIHQSLQIYWNDNGGYSEEKSKIVSVNPDGMLHTYELSLPSSVIGSLRIDPVNFPAFVEIKSIELFKETQKVEKLELLKNCSSDNNFEGLSAGTGVLPLTTKGTFKFLSINEDPQLFINGVTILDKGPVILRLVMKAEEQISSDLTKLLESELNNQKTQLNQYAAELVNKQKQISQQDVELSKMMIELTEIEERLLEQTNELLRIQMKLTEKEEQLLEQTNELSRIQMKLTEKEDQLSHLTNELSSLKFDLQKKGHQLDDLLGSTSWKATAPFRWLGTKARKMKQATKNSLQILLRRKYRLQLIPVNQLQPGSQAGVWQSVGNDPQFLLQGSFPVGWVEISWVSMADSLIPLKIYWDEGAGINESQSLNLGSILPEGNVQSAYVNLSPMAKSLRLDPGEEPGQFMLSDITIVKISRLHVVKKSLKSYLRIHGSSFSSLINLVQKALRIYSNEGIRGLWNRAKCPSKSDILRDQFKDYEQWLKLTKLTNEKRQEILDDIATLPYQPLISVIVPVYNVEERWLRKCIESVRNQLYPKWELCIADDASPKSHVKKVLKEYATKDPRIKVVFREANGHISEASNSALELATGEFVALLDHDDELTPDALYENVILLNRYPDADMIYSDEDKISPDGLRHSPFFKPNWSPDTFLSQMYTCHLGVYRTSLVRSVGGFRKGFEGSQDYDLVLRLTEKTDRIFHIPKILYHWRTIPQSTASSAVSKGYTQDASLRAIEEALVRRKIDGWVEAVKDTPNVYRVHHRPKGVPLISILIPIRDMADVIDICLSSIFQKTTYKNFEVIIIDNGSEQQQTFDTFEKWIEREPERVRVERMEIPFNYSRLNNLAVKLARGELILLLNNDVEVISPDWLEEMAGQAQRSSVGAVGAMLLYPDKTIQHAGVILVGGVAGHSHKHFDAESPGYFYRLRLVTNYSAVTAACLMVRKEVFEQIGGLDEELAVAFNDVDFCLKLSEKGLYNVWLPHVRLYHYESKSRGHEDTPEKQLRFRKEIDLMKERWGDLLLNDPFYNPNLTLDREDFSLGVPVR</sequence>
<keyword evidence="1" id="KW-0175">Coiled coil</keyword>
<feature type="domain" description="Glycosyltransferase 2-like" evidence="2">
    <location>
        <begin position="803"/>
        <end position="960"/>
    </location>
</feature>
<dbReference type="InterPro" id="IPR029044">
    <property type="entry name" value="Nucleotide-diphossugar_trans"/>
</dbReference>
<dbReference type="Pfam" id="PF00535">
    <property type="entry name" value="Glycos_transf_2"/>
    <property type="match status" value="2"/>
</dbReference>